<evidence type="ECO:0000256" key="1">
    <source>
        <dbReference type="SAM" id="Phobius"/>
    </source>
</evidence>
<keyword evidence="3" id="KW-1185">Reference proteome</keyword>
<feature type="transmembrane region" description="Helical" evidence="1">
    <location>
        <begin position="480"/>
        <end position="501"/>
    </location>
</feature>
<keyword evidence="1" id="KW-0472">Membrane</keyword>
<dbReference type="AlphaFoldDB" id="A0A6A6GIR4"/>
<dbReference type="Proteomes" id="UP000799538">
    <property type="component" value="Unassembled WGS sequence"/>
</dbReference>
<feature type="transmembrane region" description="Helical" evidence="1">
    <location>
        <begin position="438"/>
        <end position="459"/>
    </location>
</feature>
<dbReference type="PANTHER" id="PTHR35043">
    <property type="entry name" value="TRANSCRIPTION FACTOR DOMAIN-CONTAINING PROTEIN"/>
    <property type="match status" value="1"/>
</dbReference>
<name>A0A6A6GIR4_9PEZI</name>
<organism evidence="2 3">
    <name type="scientific">Elsinoe ampelina</name>
    <dbReference type="NCBI Taxonomy" id="302913"/>
    <lineage>
        <taxon>Eukaryota</taxon>
        <taxon>Fungi</taxon>
        <taxon>Dikarya</taxon>
        <taxon>Ascomycota</taxon>
        <taxon>Pezizomycotina</taxon>
        <taxon>Dothideomycetes</taxon>
        <taxon>Dothideomycetidae</taxon>
        <taxon>Myriangiales</taxon>
        <taxon>Elsinoaceae</taxon>
        <taxon>Elsinoe</taxon>
    </lineage>
</organism>
<feature type="transmembrane region" description="Helical" evidence="1">
    <location>
        <begin position="403"/>
        <end position="426"/>
    </location>
</feature>
<dbReference type="PANTHER" id="PTHR35043:SF7">
    <property type="entry name" value="TRANSCRIPTION FACTOR DOMAIN-CONTAINING PROTEIN"/>
    <property type="match status" value="1"/>
</dbReference>
<accession>A0A6A6GIR4</accession>
<evidence type="ECO:0000313" key="2">
    <source>
        <dbReference type="EMBL" id="KAF2225343.1"/>
    </source>
</evidence>
<keyword evidence="1" id="KW-1133">Transmembrane helix</keyword>
<keyword evidence="1" id="KW-0812">Transmembrane</keyword>
<dbReference type="EMBL" id="ML992504">
    <property type="protein sequence ID" value="KAF2225343.1"/>
    <property type="molecule type" value="Genomic_DNA"/>
</dbReference>
<dbReference type="OrthoDB" id="3061561at2759"/>
<evidence type="ECO:0000313" key="3">
    <source>
        <dbReference type="Proteomes" id="UP000799538"/>
    </source>
</evidence>
<gene>
    <name evidence="2" type="ORF">BDZ85DRAFT_233944</name>
</gene>
<reference evidence="3" key="1">
    <citation type="journal article" date="2020" name="Stud. Mycol.">
        <title>101 Dothideomycetes genomes: A test case for predicting lifestyles and emergence of pathogens.</title>
        <authorList>
            <person name="Haridas S."/>
            <person name="Albert R."/>
            <person name="Binder M."/>
            <person name="Bloem J."/>
            <person name="LaButti K."/>
            <person name="Salamov A."/>
            <person name="Andreopoulos B."/>
            <person name="Baker S."/>
            <person name="Barry K."/>
            <person name="Bills G."/>
            <person name="Bluhm B."/>
            <person name="Cannon C."/>
            <person name="Castanera R."/>
            <person name="Culley D."/>
            <person name="Daum C."/>
            <person name="Ezra D."/>
            <person name="Gonzalez J."/>
            <person name="Henrissat B."/>
            <person name="Kuo A."/>
            <person name="Liang C."/>
            <person name="Lipzen A."/>
            <person name="Lutzoni F."/>
            <person name="Magnuson J."/>
            <person name="Mondo S."/>
            <person name="Nolan M."/>
            <person name="Ohm R."/>
            <person name="Pangilinan J."/>
            <person name="Park H.-J."/>
            <person name="Ramirez L."/>
            <person name="Alfaro M."/>
            <person name="Sun H."/>
            <person name="Tritt A."/>
            <person name="Yoshinaga Y."/>
            <person name="Zwiers L.-H."/>
            <person name="Turgeon B."/>
            <person name="Goodwin S."/>
            <person name="Spatafora J."/>
            <person name="Crous P."/>
            <person name="Grigoriev I."/>
        </authorList>
    </citation>
    <scope>NUCLEOTIDE SEQUENCE [LARGE SCALE GENOMIC DNA]</scope>
    <source>
        <strain evidence="3">CECT 20119</strain>
    </source>
</reference>
<proteinExistence type="predicted"/>
<sequence length="529" mass="59431">MPFPLPATTNGTQFVGWVDNPAGRGTTELLLSCLTTLTICVWSALHLNIPGQGESQIQWWTRHFRWVIVGVVCPELVLLAAWRQAMSARATNLKMRQLGNGHQSGPAPPAASKDPVKKCAWSIIHSYYAGMGGFAIELRPDQKDFLETPHTRFTLTAAGVLLIAQCGHLPDIEAAEIEDKSKADALAKTLVLLQTGWFMVQCIARSAVGLPVTLLEVNTVAHIVCAGLIFALWWYKLRNVQEPTLLRGDWTPNLCAFMYMSSRVSGRSKGGLFQDQSGVKPELSRFRWETDTQEFEELPPPLVKRPTHHARYMFGWLARALDPRARFSNGWSNRSPGNAVVCQRRLHRAALAVRTYDAVKERILRTEPKSEQRSVQVEQDQLLVTCISDWPDDSLLGKPKGQVLGMVLWFASVIHGAIHLFAWNYYFPSKAEKVLWRFSAGYITGSGLLWFAGNLVAHLDSTCARWYQRLEKLKIPAWQTALIVSGEIICGTAYVFARMFLVVDAFASLRRIPQQSYDTLQWSEVVPHF</sequence>
<protein>
    <submittedName>
        <fullName evidence="2">Uncharacterized protein</fullName>
    </submittedName>
</protein>